<evidence type="ECO:0000256" key="12">
    <source>
        <dbReference type="ARBA" id="ARBA00023006"/>
    </source>
</evidence>
<evidence type="ECO:0000256" key="9">
    <source>
        <dbReference type="ARBA" id="ARBA00022729"/>
    </source>
</evidence>
<dbReference type="InterPro" id="IPR018939">
    <property type="entry name" value="Autophagy-rel_prot_27"/>
</dbReference>
<dbReference type="AlphaFoldDB" id="A0A8J1UYF1"/>
<dbReference type="GO" id="GO:0031966">
    <property type="term" value="C:mitochondrial membrane"/>
    <property type="evidence" value="ECO:0007669"/>
    <property type="project" value="UniProtKB-SubCell"/>
</dbReference>
<keyword evidence="9" id="KW-0732">Signal</keyword>
<keyword evidence="8" id="KW-0812">Transmembrane</keyword>
<evidence type="ECO:0000256" key="2">
    <source>
        <dbReference type="ARBA" id="ARBA00004358"/>
    </source>
</evidence>
<evidence type="ECO:0000256" key="13">
    <source>
        <dbReference type="ARBA" id="ARBA00023034"/>
    </source>
</evidence>
<comment type="similarity">
    <text evidence="5">Belongs to the ATG27 family.</text>
</comment>
<reference evidence="18" key="1">
    <citation type="submission" date="2022-03" db="EMBL/GenBank/DDBJ databases">
        <authorList>
            <person name="Martin C."/>
        </authorList>
    </citation>
    <scope>NUCLEOTIDE SEQUENCE</scope>
</reference>
<evidence type="ECO:0000256" key="16">
    <source>
        <dbReference type="ARBA" id="ARBA00023157"/>
    </source>
</evidence>
<gene>
    <name evidence="18" type="ORF">OFUS_LOCUS15510</name>
</gene>
<keyword evidence="15" id="KW-0472">Membrane</keyword>
<dbReference type="SUPFAM" id="SSF50911">
    <property type="entry name" value="Mannose 6-phosphate receptor domain"/>
    <property type="match status" value="1"/>
</dbReference>
<accession>A0A8J1UYF1</accession>
<sequence>MILTMAGVTSLSDLLKISLFIIGYITYINGQGPPQMIQCTSQSNSCKCETPQGTIDLSPLASNDHNNPAFRDQPAPGTIDLFSWNPCYNFNEGSVQNVAACQTTAGGVLIQYNLGTQESAQFITDEIRGLEIQYSADTVDPSGRNVVRTSYVQLICNKDIDKQFTATGESPPASAQYYMAIESKYACPQGAPPPPVTTPRPSPGPSTPGGISIGTILCIIFIVVLVIYLIGGIAFMKFRGKEGAELVPNVGFWKELPLMVKDGGRFVVSKVKGKSTSYENI</sequence>
<evidence type="ECO:0000256" key="5">
    <source>
        <dbReference type="ARBA" id="ARBA00005363"/>
    </source>
</evidence>
<keyword evidence="14" id="KW-0496">Mitochondrion</keyword>
<keyword evidence="16" id="KW-1015">Disulfide bond</keyword>
<evidence type="ECO:0000313" key="18">
    <source>
        <dbReference type="EMBL" id="CAH1790281.1"/>
    </source>
</evidence>
<evidence type="ECO:0000256" key="15">
    <source>
        <dbReference type="ARBA" id="ARBA00023136"/>
    </source>
</evidence>
<evidence type="ECO:0000313" key="19">
    <source>
        <dbReference type="Proteomes" id="UP000749559"/>
    </source>
</evidence>
<evidence type="ECO:0000256" key="7">
    <source>
        <dbReference type="ARBA" id="ARBA00022448"/>
    </source>
</evidence>
<evidence type="ECO:0000256" key="10">
    <source>
        <dbReference type="ARBA" id="ARBA00022927"/>
    </source>
</evidence>
<dbReference type="PROSITE" id="PS51914">
    <property type="entry name" value="MRH"/>
    <property type="match status" value="1"/>
</dbReference>
<dbReference type="GO" id="GO:0015031">
    <property type="term" value="P:protein transport"/>
    <property type="evidence" value="ECO:0007669"/>
    <property type="project" value="UniProtKB-KW"/>
</dbReference>
<protein>
    <recommendedName>
        <fullName evidence="6">Autophagy-related protein 27</fullName>
    </recommendedName>
</protein>
<dbReference type="GO" id="GO:0000139">
    <property type="term" value="C:Golgi membrane"/>
    <property type="evidence" value="ECO:0007669"/>
    <property type="project" value="UniProtKB-SubCell"/>
</dbReference>
<evidence type="ECO:0000256" key="11">
    <source>
        <dbReference type="ARBA" id="ARBA00022989"/>
    </source>
</evidence>
<evidence type="ECO:0000256" key="8">
    <source>
        <dbReference type="ARBA" id="ARBA00022692"/>
    </source>
</evidence>
<comment type="caution">
    <text evidence="18">The sequence shown here is derived from an EMBL/GenBank/DDBJ whole genome shotgun (WGS) entry which is preliminary data.</text>
</comment>
<evidence type="ECO:0000256" key="17">
    <source>
        <dbReference type="ARBA" id="ARBA00023329"/>
    </source>
</evidence>
<organism evidence="18 19">
    <name type="scientific">Owenia fusiformis</name>
    <name type="common">Polychaete worm</name>
    <dbReference type="NCBI Taxonomy" id="6347"/>
    <lineage>
        <taxon>Eukaryota</taxon>
        <taxon>Metazoa</taxon>
        <taxon>Spiralia</taxon>
        <taxon>Lophotrochozoa</taxon>
        <taxon>Annelida</taxon>
        <taxon>Polychaeta</taxon>
        <taxon>Sedentaria</taxon>
        <taxon>Canalipalpata</taxon>
        <taxon>Sabellida</taxon>
        <taxon>Oweniida</taxon>
        <taxon>Oweniidae</taxon>
        <taxon>Owenia</taxon>
    </lineage>
</organism>
<dbReference type="Proteomes" id="UP000749559">
    <property type="component" value="Unassembled WGS sequence"/>
</dbReference>
<keyword evidence="10" id="KW-0653">Protein transport</keyword>
<keyword evidence="12" id="KW-0072">Autophagy</keyword>
<dbReference type="Pfam" id="PF09451">
    <property type="entry name" value="ATG27"/>
    <property type="match status" value="1"/>
</dbReference>
<dbReference type="EMBL" id="CAIIXF020000007">
    <property type="protein sequence ID" value="CAH1790281.1"/>
    <property type="molecule type" value="Genomic_DNA"/>
</dbReference>
<keyword evidence="7" id="KW-0813">Transport</keyword>
<evidence type="ECO:0000256" key="4">
    <source>
        <dbReference type="ARBA" id="ARBA00004472"/>
    </source>
</evidence>
<name>A0A8J1UYF1_OWEFU</name>
<dbReference type="Gene3D" id="2.70.130.10">
    <property type="entry name" value="Mannose-6-phosphate receptor binding domain"/>
    <property type="match status" value="1"/>
</dbReference>
<dbReference type="GO" id="GO:0034045">
    <property type="term" value="C:phagophore assembly site membrane"/>
    <property type="evidence" value="ECO:0007669"/>
    <property type="project" value="UniProtKB-SubCell"/>
</dbReference>
<dbReference type="PANTHER" id="PTHR15071">
    <property type="entry name" value="MANNOSE-6-PHOSPHATE RECEPTOR FAMILY MEMBER"/>
    <property type="match status" value="1"/>
</dbReference>
<keyword evidence="11" id="KW-1133">Transmembrane helix</keyword>
<dbReference type="PANTHER" id="PTHR15071:SF0">
    <property type="entry name" value="MANNOSE 6-PHOSPHATE RECEPTOR-LIKE PROTEIN 1"/>
    <property type="match status" value="1"/>
</dbReference>
<dbReference type="GO" id="GO:0005802">
    <property type="term" value="C:trans-Golgi network"/>
    <property type="evidence" value="ECO:0007669"/>
    <property type="project" value="TreeGrafter"/>
</dbReference>
<evidence type="ECO:0000256" key="3">
    <source>
        <dbReference type="ARBA" id="ARBA00004394"/>
    </source>
</evidence>
<keyword evidence="19" id="KW-1185">Reference proteome</keyword>
<evidence type="ECO:0000256" key="14">
    <source>
        <dbReference type="ARBA" id="ARBA00023128"/>
    </source>
</evidence>
<dbReference type="InterPro" id="IPR044865">
    <property type="entry name" value="MRH_dom"/>
</dbReference>
<comment type="subcellular location">
    <subcellularLocation>
        <location evidence="2">Cytoplasmic vesicle membrane</location>
        <topology evidence="2">Single-pass type I membrane protein</topology>
    </subcellularLocation>
    <subcellularLocation>
        <location evidence="3">Golgi apparatus membrane</location>
    </subcellularLocation>
    <subcellularLocation>
        <location evidence="1">Mitochondrion membrane</location>
        <topology evidence="1">Single-pass membrane protein</topology>
    </subcellularLocation>
    <subcellularLocation>
        <location evidence="4">Preautophagosomal structure membrane</location>
        <topology evidence="4">Single-pass type I membrane protein</topology>
    </subcellularLocation>
</comment>
<dbReference type="GO" id="GO:0010008">
    <property type="term" value="C:endosome membrane"/>
    <property type="evidence" value="ECO:0007669"/>
    <property type="project" value="UniProtKB-SubCell"/>
</dbReference>
<keyword evidence="13" id="KW-0333">Golgi apparatus</keyword>
<evidence type="ECO:0000256" key="1">
    <source>
        <dbReference type="ARBA" id="ARBA00004304"/>
    </source>
</evidence>
<proteinExistence type="inferred from homology"/>
<dbReference type="InterPro" id="IPR009011">
    <property type="entry name" value="Man6P_isomerase_rcpt-bd_dom_sf"/>
</dbReference>
<keyword evidence="17" id="KW-0968">Cytoplasmic vesicle</keyword>
<dbReference type="GO" id="GO:0006914">
    <property type="term" value="P:autophagy"/>
    <property type="evidence" value="ECO:0007669"/>
    <property type="project" value="UniProtKB-KW"/>
</dbReference>
<evidence type="ECO:0000256" key="6">
    <source>
        <dbReference type="ARBA" id="ARBA00013776"/>
    </source>
</evidence>
<dbReference type="OrthoDB" id="29460at2759"/>